<accession>A0A2H0FE50</accession>
<keyword evidence="1 4" id="KW-0808">Transferase</keyword>
<keyword evidence="2 4" id="KW-0012">Acyltransferase</keyword>
<protein>
    <submittedName>
        <fullName evidence="4">1-acyl-sn-glycerol-3-phosphate acyltransferase</fullName>
    </submittedName>
</protein>
<evidence type="ECO:0000256" key="1">
    <source>
        <dbReference type="ARBA" id="ARBA00022679"/>
    </source>
</evidence>
<dbReference type="GO" id="GO:0003841">
    <property type="term" value="F:1-acylglycerol-3-phosphate O-acyltransferase activity"/>
    <property type="evidence" value="ECO:0007669"/>
    <property type="project" value="TreeGrafter"/>
</dbReference>
<dbReference type="EMBL" id="PCUC01000169">
    <property type="protein sequence ID" value="PIQ04839.1"/>
    <property type="molecule type" value="Genomic_DNA"/>
</dbReference>
<organism evidence="4 5">
    <name type="scientific">Candidatus Nealsonbacteria bacterium CG18_big_fil_WC_8_21_14_2_50_37_10</name>
    <dbReference type="NCBI Taxonomy" id="1974717"/>
    <lineage>
        <taxon>Bacteria</taxon>
        <taxon>Candidatus Nealsoniibacteriota</taxon>
    </lineage>
</organism>
<dbReference type="PANTHER" id="PTHR10434">
    <property type="entry name" value="1-ACYL-SN-GLYCEROL-3-PHOSPHATE ACYLTRANSFERASE"/>
    <property type="match status" value="1"/>
</dbReference>
<dbReference type="SMART" id="SM00563">
    <property type="entry name" value="PlsC"/>
    <property type="match status" value="1"/>
</dbReference>
<dbReference type="GO" id="GO:0006654">
    <property type="term" value="P:phosphatidic acid biosynthetic process"/>
    <property type="evidence" value="ECO:0007669"/>
    <property type="project" value="TreeGrafter"/>
</dbReference>
<sequence>MKRAFSILARNLLSPILKRFFIEEVKGKDNVPQNTNFILAPNHQSYFDHFFVPFPIKDKLEKVHFIGKLESKWQVLQWGWFYWLTETIPINRKAEDKRKVLDIALEVLRKGGIIIIYPEGKRNIKKELLPGKTGVAELATKSGAPVIPLGLIYKNNKPPAIPVRLNIGQPMYFRKSENCQNLREITDKIMREIVNLSGKSYG</sequence>
<dbReference type="SUPFAM" id="SSF69593">
    <property type="entry name" value="Glycerol-3-phosphate (1)-acyltransferase"/>
    <property type="match status" value="1"/>
</dbReference>
<evidence type="ECO:0000313" key="4">
    <source>
        <dbReference type="EMBL" id="PIQ04839.1"/>
    </source>
</evidence>
<dbReference type="Pfam" id="PF01553">
    <property type="entry name" value="Acyltransferase"/>
    <property type="match status" value="1"/>
</dbReference>
<dbReference type="AlphaFoldDB" id="A0A2H0FE50"/>
<gene>
    <name evidence="4" type="ORF">COW72_03205</name>
</gene>
<dbReference type="CDD" id="cd07989">
    <property type="entry name" value="LPLAT_AGPAT-like"/>
    <property type="match status" value="1"/>
</dbReference>
<dbReference type="PANTHER" id="PTHR10434:SF11">
    <property type="entry name" value="1-ACYL-SN-GLYCEROL-3-PHOSPHATE ACYLTRANSFERASE"/>
    <property type="match status" value="1"/>
</dbReference>
<proteinExistence type="predicted"/>
<dbReference type="InterPro" id="IPR002123">
    <property type="entry name" value="Plipid/glycerol_acylTrfase"/>
</dbReference>
<feature type="domain" description="Phospholipid/glycerol acyltransferase" evidence="3">
    <location>
        <begin position="37"/>
        <end position="154"/>
    </location>
</feature>
<dbReference type="Proteomes" id="UP000230778">
    <property type="component" value="Unassembled WGS sequence"/>
</dbReference>
<reference evidence="4 5" key="1">
    <citation type="submission" date="2017-09" db="EMBL/GenBank/DDBJ databases">
        <title>Depth-based differentiation of microbial function through sediment-hosted aquifers and enrichment of novel symbionts in the deep terrestrial subsurface.</title>
        <authorList>
            <person name="Probst A.J."/>
            <person name="Ladd B."/>
            <person name="Jarett J.K."/>
            <person name="Geller-Mcgrath D.E."/>
            <person name="Sieber C.M."/>
            <person name="Emerson J.B."/>
            <person name="Anantharaman K."/>
            <person name="Thomas B.C."/>
            <person name="Malmstrom R."/>
            <person name="Stieglmeier M."/>
            <person name="Klingl A."/>
            <person name="Woyke T."/>
            <person name="Ryan C.M."/>
            <person name="Banfield J.F."/>
        </authorList>
    </citation>
    <scope>NUCLEOTIDE SEQUENCE [LARGE SCALE GENOMIC DNA]</scope>
    <source>
        <strain evidence="4">CG18_big_fil_WC_8_21_14_2_50_37_10</strain>
    </source>
</reference>
<evidence type="ECO:0000259" key="3">
    <source>
        <dbReference type="SMART" id="SM00563"/>
    </source>
</evidence>
<name>A0A2H0FE50_9BACT</name>
<evidence type="ECO:0000313" key="5">
    <source>
        <dbReference type="Proteomes" id="UP000230778"/>
    </source>
</evidence>
<evidence type="ECO:0000256" key="2">
    <source>
        <dbReference type="ARBA" id="ARBA00023315"/>
    </source>
</evidence>
<comment type="caution">
    <text evidence="4">The sequence shown here is derived from an EMBL/GenBank/DDBJ whole genome shotgun (WGS) entry which is preliminary data.</text>
</comment>